<dbReference type="InterPro" id="IPR041457">
    <property type="entry name" value="CxC2_KDZ-assoc"/>
</dbReference>
<accession>A0A1B7ME17</accession>
<dbReference type="STRING" id="1314800.A0A1B7ME17"/>
<keyword evidence="3" id="KW-1185">Reference proteome</keyword>
<protein>
    <recommendedName>
        <fullName evidence="1">CxC2-like cysteine cluster KDZ transposase-associated domain-containing protein</fullName>
    </recommendedName>
</protein>
<feature type="domain" description="CxC2-like cysteine cluster KDZ transposase-associated" evidence="1">
    <location>
        <begin position="1"/>
        <end position="37"/>
    </location>
</feature>
<dbReference type="AlphaFoldDB" id="A0A1B7ME17"/>
<dbReference type="Proteomes" id="UP000092154">
    <property type="component" value="Unassembled WGS sequence"/>
</dbReference>
<organism evidence="2 3">
    <name type="scientific">Rhizopogon vinicolor AM-OR11-026</name>
    <dbReference type="NCBI Taxonomy" id="1314800"/>
    <lineage>
        <taxon>Eukaryota</taxon>
        <taxon>Fungi</taxon>
        <taxon>Dikarya</taxon>
        <taxon>Basidiomycota</taxon>
        <taxon>Agaricomycotina</taxon>
        <taxon>Agaricomycetes</taxon>
        <taxon>Agaricomycetidae</taxon>
        <taxon>Boletales</taxon>
        <taxon>Suillineae</taxon>
        <taxon>Rhizopogonaceae</taxon>
        <taxon>Rhizopogon</taxon>
    </lineage>
</organism>
<dbReference type="Pfam" id="PF18803">
    <property type="entry name" value="CxC2"/>
    <property type="match status" value="1"/>
</dbReference>
<evidence type="ECO:0000313" key="3">
    <source>
        <dbReference type="Proteomes" id="UP000092154"/>
    </source>
</evidence>
<dbReference type="OrthoDB" id="3257613at2759"/>
<evidence type="ECO:0000313" key="2">
    <source>
        <dbReference type="EMBL" id="OAX30841.1"/>
    </source>
</evidence>
<proteinExistence type="predicted"/>
<sequence>QTAFTFDVLDHFLIDALECKASAMSFYQKLRCFTNNAFPDQIPDHYCELMRLSCVWQDLANRTRFRFGHNTERQPGSGDLILYCPACPQPGINLPASWKDSYENWLVMQRYVVNGNFTAQHMNMKSPEDDVALIDGEGYMVTKDPYQVHLKESIEGTEMSCDFSIQD</sequence>
<feature type="non-terminal residue" evidence="2">
    <location>
        <position position="1"/>
    </location>
</feature>
<gene>
    <name evidence="2" type="ORF">K503DRAFT_704738</name>
</gene>
<dbReference type="EMBL" id="KV449862">
    <property type="protein sequence ID" value="OAX30841.1"/>
    <property type="molecule type" value="Genomic_DNA"/>
</dbReference>
<reference evidence="2 3" key="1">
    <citation type="submission" date="2016-06" db="EMBL/GenBank/DDBJ databases">
        <title>Comparative genomics of the ectomycorrhizal sister species Rhizopogon vinicolor and Rhizopogon vesiculosus (Basidiomycota: Boletales) reveals a divergence of the mating type B locus.</title>
        <authorList>
            <consortium name="DOE Joint Genome Institute"/>
            <person name="Mujic A.B."/>
            <person name="Kuo A."/>
            <person name="Tritt A."/>
            <person name="Lipzen A."/>
            <person name="Chen C."/>
            <person name="Johnson J."/>
            <person name="Sharma A."/>
            <person name="Barry K."/>
            <person name="Grigoriev I.V."/>
            <person name="Spatafora J.W."/>
        </authorList>
    </citation>
    <scope>NUCLEOTIDE SEQUENCE [LARGE SCALE GENOMIC DNA]</scope>
    <source>
        <strain evidence="2 3">AM-OR11-026</strain>
    </source>
</reference>
<evidence type="ECO:0000259" key="1">
    <source>
        <dbReference type="Pfam" id="PF18803"/>
    </source>
</evidence>
<dbReference type="InParanoid" id="A0A1B7ME17"/>
<name>A0A1B7ME17_9AGAM</name>